<dbReference type="SMART" id="SM00331">
    <property type="entry name" value="PP2C_SIG"/>
    <property type="match status" value="1"/>
</dbReference>
<dbReference type="InterPro" id="IPR001932">
    <property type="entry name" value="PPM-type_phosphatase-like_dom"/>
</dbReference>
<dbReference type="SUPFAM" id="SSF56112">
    <property type="entry name" value="Protein kinase-like (PK-like)"/>
    <property type="match status" value="1"/>
</dbReference>
<dbReference type="eggNOG" id="COG0631">
    <property type="taxonomic scope" value="Bacteria"/>
</dbReference>
<dbReference type="KEGG" id="cja:CJA_0329"/>
<dbReference type="CDD" id="cd00143">
    <property type="entry name" value="PP2Cc"/>
    <property type="match status" value="1"/>
</dbReference>
<name>B3PHD2_CELJU</name>
<dbReference type="PROSITE" id="PS50011">
    <property type="entry name" value="PROTEIN_KINASE_DOM"/>
    <property type="match status" value="1"/>
</dbReference>
<sequence length="587" mass="65474">MQHRSARLLIVYYPAMDHLQSPLHISFAQKSDAGHKPENQDTVGARLPDGNLLTTKGIAIAIADGVSSSKAAREASQTAIAGFLNDYYATPDTWSTQQSAMRVIQALNSSLWGRSQNSIYGEGYLTTFSALILKGASAFIFHVGDTRVYRLRDQHLELLTRDHTQRIDKHTTHLSRAMGADPYLEVDMHSLELHAGDLFILTSDGIHEAMPPQELRQLAINQRNRLEVLVDQALQLALYHQSDDNLSIQAVSIENLGTAGQDDTLQVLSRLPFPPVLSPGQILDGLRIKKILHESTRSQVYLVEDDQKNLLAMKTPSELFLDDPAYIERFVMEAWIGARIHSPGVVRVMAAPESRSCLYYLTEYIPGPTLAQLLKERGILSIVDAVELIESLLRGIRAFHRKETLHQDLKPDNIVVGARGPVIVDFGSCWVASVQEAGAPIARDHILGTLDYSAPEYRYGATPGTASDQFSLAVLLYEMLTGKLPYGTGYSKAMDLKSFQRLAYIPAMKHNPLVPYWLDKALEKALSINPNHRYTALSEWLQDLKRPNPLWLTPRAQPLLERDPLKAWKVIAISGWICALVALLWRG</sequence>
<dbReference type="CDD" id="cd14014">
    <property type="entry name" value="STKc_PknB_like"/>
    <property type="match status" value="1"/>
</dbReference>
<evidence type="ECO:0000259" key="7">
    <source>
        <dbReference type="PROSITE" id="PS51746"/>
    </source>
</evidence>
<dbReference type="SMART" id="SM00220">
    <property type="entry name" value="S_TKc"/>
    <property type="match status" value="1"/>
</dbReference>
<dbReference type="AlphaFoldDB" id="B3PHD2"/>
<feature type="domain" description="Protein kinase" evidence="6">
    <location>
        <begin position="286"/>
        <end position="551"/>
    </location>
</feature>
<dbReference type="HOGENOM" id="CLU_034273_0_0_6"/>
<dbReference type="InterPro" id="IPR011009">
    <property type="entry name" value="Kinase-like_dom_sf"/>
</dbReference>
<accession>B3PHD2</accession>
<evidence type="ECO:0000313" key="8">
    <source>
        <dbReference type="EMBL" id="ACE84098.1"/>
    </source>
</evidence>
<evidence type="ECO:0000313" key="9">
    <source>
        <dbReference type="Proteomes" id="UP000001036"/>
    </source>
</evidence>
<dbReference type="EMBL" id="CP000934">
    <property type="protein sequence ID" value="ACE84098.1"/>
    <property type="molecule type" value="Genomic_DNA"/>
</dbReference>
<dbReference type="SMART" id="SM00332">
    <property type="entry name" value="PP2Cc"/>
    <property type="match status" value="1"/>
</dbReference>
<evidence type="ECO:0000259" key="6">
    <source>
        <dbReference type="PROSITE" id="PS50011"/>
    </source>
</evidence>
<dbReference type="SUPFAM" id="SSF81606">
    <property type="entry name" value="PP2C-like"/>
    <property type="match status" value="1"/>
</dbReference>
<feature type="domain" description="PPM-type phosphatase" evidence="7">
    <location>
        <begin position="24"/>
        <end position="253"/>
    </location>
</feature>
<keyword evidence="3" id="KW-0547">Nucleotide-binding</keyword>
<evidence type="ECO:0000256" key="5">
    <source>
        <dbReference type="ARBA" id="ARBA00022840"/>
    </source>
</evidence>
<dbReference type="Gene3D" id="1.10.510.10">
    <property type="entry name" value="Transferase(Phosphotransferase) domain 1"/>
    <property type="match status" value="1"/>
</dbReference>
<evidence type="ECO:0000256" key="4">
    <source>
        <dbReference type="ARBA" id="ARBA00022777"/>
    </source>
</evidence>
<dbReference type="Pfam" id="PF13672">
    <property type="entry name" value="PP2C_2"/>
    <property type="match status" value="1"/>
</dbReference>
<dbReference type="PANTHER" id="PTHR24351">
    <property type="entry name" value="RIBOSOMAL PROTEIN S6 KINASE"/>
    <property type="match status" value="1"/>
</dbReference>
<dbReference type="InterPro" id="IPR000719">
    <property type="entry name" value="Prot_kinase_dom"/>
</dbReference>
<dbReference type="InterPro" id="IPR036457">
    <property type="entry name" value="PPM-type-like_dom_sf"/>
</dbReference>
<dbReference type="Proteomes" id="UP000001036">
    <property type="component" value="Chromosome"/>
</dbReference>
<protein>
    <submittedName>
        <fullName evidence="8">Putative dual serine/threonine-protein kinase/phosphatase</fullName>
    </submittedName>
</protein>
<reference evidence="8 9" key="1">
    <citation type="journal article" date="2008" name="J. Bacteriol.">
        <title>Insights into plant cell wall degradation from the genome sequence of the soil bacterium Cellvibrio japonicus.</title>
        <authorList>
            <person name="Deboy R.T."/>
            <person name="Mongodin E.F."/>
            <person name="Fouts D.E."/>
            <person name="Tailford L.E."/>
            <person name="Khouri H."/>
            <person name="Emerson J.B."/>
            <person name="Mohamoud Y."/>
            <person name="Watkins K."/>
            <person name="Henrissat B."/>
            <person name="Gilbert H.J."/>
            <person name="Nelson K.E."/>
        </authorList>
    </citation>
    <scope>NUCLEOTIDE SEQUENCE [LARGE SCALE GENOMIC DNA]</scope>
    <source>
        <strain evidence="8 9">Ueda107</strain>
    </source>
</reference>
<dbReference type="Gene3D" id="3.60.40.10">
    <property type="entry name" value="PPM-type phosphatase domain"/>
    <property type="match status" value="1"/>
</dbReference>
<proteinExistence type="predicted"/>
<keyword evidence="5" id="KW-0067">ATP-binding</keyword>
<evidence type="ECO:0000256" key="2">
    <source>
        <dbReference type="ARBA" id="ARBA00022679"/>
    </source>
</evidence>
<keyword evidence="9" id="KW-1185">Reference proteome</keyword>
<keyword evidence="2" id="KW-0808">Transferase</keyword>
<evidence type="ECO:0000256" key="3">
    <source>
        <dbReference type="ARBA" id="ARBA00022741"/>
    </source>
</evidence>
<dbReference type="Pfam" id="PF00069">
    <property type="entry name" value="Pkinase"/>
    <property type="match status" value="1"/>
</dbReference>
<keyword evidence="1" id="KW-0723">Serine/threonine-protein kinase</keyword>
<organism evidence="8 9">
    <name type="scientific">Cellvibrio japonicus (strain Ueda107)</name>
    <name type="common">Pseudomonas fluorescens subsp. cellulosa</name>
    <dbReference type="NCBI Taxonomy" id="498211"/>
    <lineage>
        <taxon>Bacteria</taxon>
        <taxon>Pseudomonadati</taxon>
        <taxon>Pseudomonadota</taxon>
        <taxon>Gammaproteobacteria</taxon>
        <taxon>Cellvibrionales</taxon>
        <taxon>Cellvibrionaceae</taxon>
        <taxon>Cellvibrio</taxon>
    </lineage>
</organism>
<dbReference type="Gene3D" id="3.30.200.20">
    <property type="entry name" value="Phosphorylase Kinase, domain 1"/>
    <property type="match status" value="1"/>
</dbReference>
<keyword evidence="4 8" id="KW-0418">Kinase</keyword>
<dbReference type="GO" id="GO:0005524">
    <property type="term" value="F:ATP binding"/>
    <property type="evidence" value="ECO:0007669"/>
    <property type="project" value="UniProtKB-KW"/>
</dbReference>
<dbReference type="GO" id="GO:0004674">
    <property type="term" value="F:protein serine/threonine kinase activity"/>
    <property type="evidence" value="ECO:0007669"/>
    <property type="project" value="UniProtKB-KW"/>
</dbReference>
<dbReference type="STRING" id="498211.CJA_0329"/>
<gene>
    <name evidence="8" type="ordered locus">CJA_0329</name>
</gene>
<dbReference type="PROSITE" id="PS51746">
    <property type="entry name" value="PPM_2"/>
    <property type="match status" value="1"/>
</dbReference>
<evidence type="ECO:0000256" key="1">
    <source>
        <dbReference type="ARBA" id="ARBA00022527"/>
    </source>
</evidence>
<dbReference type="eggNOG" id="COG0515">
    <property type="taxonomic scope" value="Bacteria"/>
</dbReference>